<evidence type="ECO:0000259" key="3">
    <source>
        <dbReference type="Pfam" id="PF02719"/>
    </source>
</evidence>
<dbReference type="InterPro" id="IPR036291">
    <property type="entry name" value="NAD(P)-bd_dom_sf"/>
</dbReference>
<evidence type="ECO:0000256" key="1">
    <source>
        <dbReference type="ARBA" id="ARBA00007430"/>
    </source>
</evidence>
<dbReference type="EMBL" id="DYXY01000203">
    <property type="protein sequence ID" value="HJE15953.1"/>
    <property type="molecule type" value="Genomic_DNA"/>
</dbReference>
<evidence type="ECO:0000313" key="4">
    <source>
        <dbReference type="EMBL" id="HJE15953.1"/>
    </source>
</evidence>
<reference evidence="4" key="1">
    <citation type="journal article" date="2021" name="PeerJ">
        <title>Extensive microbial diversity within the chicken gut microbiome revealed by metagenomics and culture.</title>
        <authorList>
            <person name="Gilroy R."/>
            <person name="Ravi A."/>
            <person name="Getino M."/>
            <person name="Pursley I."/>
            <person name="Horton D.L."/>
            <person name="Alikhan N.F."/>
            <person name="Baker D."/>
            <person name="Gharbi K."/>
            <person name="Hall N."/>
            <person name="Watson M."/>
            <person name="Adriaenssens E.M."/>
            <person name="Foster-Nyarko E."/>
            <person name="Jarju S."/>
            <person name="Secka A."/>
            <person name="Antonio M."/>
            <person name="Oren A."/>
            <person name="Chaudhuri R.R."/>
            <person name="La Ragione R."/>
            <person name="Hildebrand F."/>
            <person name="Pallen M.J."/>
        </authorList>
    </citation>
    <scope>NUCLEOTIDE SEQUENCE</scope>
    <source>
        <strain evidence="4">CHK173-2119</strain>
    </source>
</reference>
<evidence type="ECO:0000313" key="5">
    <source>
        <dbReference type="Proteomes" id="UP000774947"/>
    </source>
</evidence>
<dbReference type="SUPFAM" id="SSF51735">
    <property type="entry name" value="NAD(P)-binding Rossmann-fold domains"/>
    <property type="match status" value="2"/>
</dbReference>
<dbReference type="PANTHER" id="PTHR43318:SF1">
    <property type="entry name" value="POLYSACCHARIDE BIOSYNTHESIS PROTEIN EPSC-RELATED"/>
    <property type="match status" value="1"/>
</dbReference>
<comment type="similarity">
    <text evidence="1">Belongs to the polysaccharide synthase family.</text>
</comment>
<keyword evidence="2" id="KW-1133">Transmembrane helix</keyword>
<dbReference type="InterPro" id="IPR003869">
    <property type="entry name" value="Polysac_CapD-like"/>
</dbReference>
<dbReference type="Gene3D" id="3.40.50.720">
    <property type="entry name" value="NAD(P)-binding Rossmann-like Domain"/>
    <property type="match status" value="2"/>
</dbReference>
<dbReference type="Pfam" id="PF13727">
    <property type="entry name" value="CoA_binding_3"/>
    <property type="match status" value="1"/>
</dbReference>
<sequence>MSKRSHFVEVGLDTLGIVFGHLAIFTYLYWISNQPVPVGTQIQRILVFVAAYFVTMNLMGFAKKIDTQFTSKDVYIVLLSMIVGTAVELGFVTVTGKYYHASSLILFFAFTLLTTLGFRMLHQFVRDQRVAHQEVTAIPTRLLVIGSGSAAEMLLTEMNKPANKSKYHVCGLVDDDPQLQGGTILGHPILGTTRDVPRLIEEQNIERLILAIPSLSDLGYHRILENVGQAIPLATIPSMEELANGVLNITKFRPVPIQELLPRPEIELDTTETEKQLHGKTVLVTGAGGSIGSEICRTLLKFKPKRLLLLGHGENSIYLIHQELLKTCGEIELIPIIADVQDKKRLLEIMFEYQPTVVYHAAAHKHVPMMEGNPKEAVKNNIYGTRNVAEAAKQTNVERFVMLSTDKAVRPTNIMGATKRICEMLVTSLNEPGKTKFCVVRFGNVLGSRGSVVPLFTKQIQAGGPVTVTDFRMTRYFMTIPEASRLVIHAGTLAQGGEIFVLDMGQPVKIVDLAERMVKLSGYSTDEIKIVESGIRPGEKLYEEYLIDKERVSQQVIDKIFLGKITQANPDEVLKFLQEVMLSDETTVKESLIDYAVKSAASQDRQSV</sequence>
<dbReference type="InterPro" id="IPR051203">
    <property type="entry name" value="Polysaccharide_Synthase-Rel"/>
</dbReference>
<feature type="domain" description="Polysaccharide biosynthesis protein CapD-like" evidence="3">
    <location>
        <begin position="282"/>
        <end position="562"/>
    </location>
</feature>
<evidence type="ECO:0000256" key="2">
    <source>
        <dbReference type="SAM" id="Phobius"/>
    </source>
</evidence>
<feature type="transmembrane region" description="Helical" evidence="2">
    <location>
        <begin position="12"/>
        <end position="30"/>
    </location>
</feature>
<dbReference type="CDD" id="cd05237">
    <property type="entry name" value="UDP_invert_4-6DH_SDR_e"/>
    <property type="match status" value="1"/>
</dbReference>
<gene>
    <name evidence="4" type="ORF">K8W17_07735</name>
</gene>
<proteinExistence type="inferred from homology"/>
<dbReference type="PANTHER" id="PTHR43318">
    <property type="entry name" value="UDP-N-ACETYLGLUCOSAMINE 4,6-DEHYDRATASE"/>
    <property type="match status" value="1"/>
</dbReference>
<keyword evidence="2" id="KW-0812">Transmembrane</keyword>
<protein>
    <submittedName>
        <fullName evidence="4">Polysaccharide biosynthesis protein</fullName>
    </submittedName>
</protein>
<organism evidence="4 5">
    <name type="scientific">Lapidilactobacillus dextrinicus</name>
    <dbReference type="NCBI Taxonomy" id="51664"/>
    <lineage>
        <taxon>Bacteria</taxon>
        <taxon>Bacillati</taxon>
        <taxon>Bacillota</taxon>
        <taxon>Bacilli</taxon>
        <taxon>Lactobacillales</taxon>
        <taxon>Lactobacillaceae</taxon>
        <taxon>Lapidilactobacillus</taxon>
    </lineage>
</organism>
<feature type="transmembrane region" description="Helical" evidence="2">
    <location>
        <begin position="42"/>
        <end position="62"/>
    </location>
</feature>
<keyword evidence="2" id="KW-0472">Membrane</keyword>
<feature type="transmembrane region" description="Helical" evidence="2">
    <location>
        <begin position="74"/>
        <end position="92"/>
    </location>
</feature>
<accession>A0A921B4L2</accession>
<name>A0A921B4L2_9LACO</name>
<dbReference type="AlphaFoldDB" id="A0A921B4L2"/>
<dbReference type="Proteomes" id="UP000774947">
    <property type="component" value="Unassembled WGS sequence"/>
</dbReference>
<feature type="transmembrane region" description="Helical" evidence="2">
    <location>
        <begin position="98"/>
        <end position="118"/>
    </location>
</feature>
<reference evidence="4" key="2">
    <citation type="submission" date="2021-09" db="EMBL/GenBank/DDBJ databases">
        <authorList>
            <person name="Gilroy R."/>
        </authorList>
    </citation>
    <scope>NUCLEOTIDE SEQUENCE</scope>
    <source>
        <strain evidence="4">CHK173-2119</strain>
    </source>
</reference>
<comment type="caution">
    <text evidence="4">The sequence shown here is derived from an EMBL/GenBank/DDBJ whole genome shotgun (WGS) entry which is preliminary data.</text>
</comment>
<dbReference type="Pfam" id="PF02719">
    <property type="entry name" value="Polysacc_synt_2"/>
    <property type="match status" value="1"/>
</dbReference>